<dbReference type="GO" id="GO:0005634">
    <property type="term" value="C:nucleus"/>
    <property type="evidence" value="ECO:0007669"/>
    <property type="project" value="UniProtKB-SubCell"/>
</dbReference>
<keyword evidence="4" id="KW-0862">Zinc</keyword>
<feature type="compositionally biased region" description="Polar residues" evidence="7">
    <location>
        <begin position="544"/>
        <end position="555"/>
    </location>
</feature>
<dbReference type="SUPFAM" id="SSF53098">
    <property type="entry name" value="Ribonuclease H-like"/>
    <property type="match status" value="1"/>
</dbReference>
<evidence type="ECO:0000256" key="2">
    <source>
        <dbReference type="ARBA" id="ARBA00022723"/>
    </source>
</evidence>
<dbReference type="InterPro" id="IPR007021">
    <property type="entry name" value="DUF659"/>
</dbReference>
<keyword evidence="6" id="KW-0539">Nucleus</keyword>
<keyword evidence="3" id="KW-0863">Zinc-finger</keyword>
<dbReference type="GO" id="GO:0008270">
    <property type="term" value="F:zinc ion binding"/>
    <property type="evidence" value="ECO:0007669"/>
    <property type="project" value="UniProtKB-KW"/>
</dbReference>
<evidence type="ECO:0000256" key="3">
    <source>
        <dbReference type="ARBA" id="ARBA00022771"/>
    </source>
</evidence>
<dbReference type="Pfam" id="PF05699">
    <property type="entry name" value="Dimer_Tnp_hAT"/>
    <property type="match status" value="1"/>
</dbReference>
<dbReference type="GO" id="GO:0003677">
    <property type="term" value="F:DNA binding"/>
    <property type="evidence" value="ECO:0007669"/>
    <property type="project" value="UniProtKB-KW"/>
</dbReference>
<evidence type="ECO:0000313" key="8">
    <source>
        <dbReference type="EMBL" id="AQK69940.1"/>
    </source>
</evidence>
<accession>A0A1D6H541</accession>
<feature type="region of interest" description="Disordered" evidence="7">
    <location>
        <begin position="469"/>
        <end position="627"/>
    </location>
</feature>
<gene>
    <name evidence="8" type="ORF">ZEAMMB73_Zm00001d016015</name>
</gene>
<evidence type="ECO:0000256" key="5">
    <source>
        <dbReference type="ARBA" id="ARBA00023125"/>
    </source>
</evidence>
<evidence type="ECO:0000256" key="4">
    <source>
        <dbReference type="ARBA" id="ARBA00022833"/>
    </source>
</evidence>
<dbReference type="GO" id="GO:0046983">
    <property type="term" value="F:protein dimerization activity"/>
    <property type="evidence" value="ECO:0007669"/>
    <property type="project" value="InterPro"/>
</dbReference>
<dbReference type="InterPro" id="IPR012337">
    <property type="entry name" value="RNaseH-like_sf"/>
</dbReference>
<evidence type="ECO:0000256" key="1">
    <source>
        <dbReference type="ARBA" id="ARBA00004123"/>
    </source>
</evidence>
<feature type="region of interest" description="Disordered" evidence="7">
    <location>
        <begin position="418"/>
        <end position="439"/>
    </location>
</feature>
<keyword evidence="5" id="KW-0238">DNA-binding</keyword>
<sequence>MSDEDRDRERDRDRVWLHGEKVGAGFKCKYCRETKSGGGGTRLKEHLAHRGKNVKKCPSVPPDIKAYFQLDIDKTKEKKSSRFRQQLRADEAARTHFGDDEYEDELKAALHQSRVEHEFSQRAGARYDRGGGSSSQRVPERVRDYNLAQASGLRQQRIDTGPWTSKGRSSKEILGRAWAKACHAIGIPGRKVDNPYFRAAIMESQKQGVGVKLPTGREIDGKYLDENVKEFQKEIDKWKIEWNEFGATLMCDSWTGPTQKSIINFLVYCNGMMYFLKTVDATGEVQDHKFIMQEIKNVLKILARRMAVDRGTSPSSWWSMFGSDTPTLQRVAKRLLSQCVSSSGCERNWSTFAFIHTKLRNKLGYLKLHELVFVNYNLRLRIQRATGTPEPSEFDPALAFMDLSLHRHNEAIRDWMERGRSNAPPTLDEDSPISDTPLPSMLFTSLVREQGGTEEVQEWADETIGDTHLGKRKTRLGPSDRKGKRVKITDQIEEEDEDEDSDDNTTDPSAGDDGSHGDAGLYGGGSGAGGSGMGGSGAGDWRSTGGSRFTHSTQDSYHDAPHSQRETISGRRRSVSFPVQDGIRSSSSSGSSNYPTGQDPGYNPYAWQWQPSQGTYGPPPPSGEAPPSIMYGYGNYGPPPPPYSNLSNMYPPGPQYGYGQVPAAPAYHYQYDGLDQYHDPSNMPEYYHYDSS</sequence>
<dbReference type="PANTHER" id="PTHR46951:SF2">
    <property type="entry name" value="BED-TYPE DOMAIN-CONTAINING PROTEIN"/>
    <property type="match status" value="1"/>
</dbReference>
<protein>
    <submittedName>
        <fullName evidence="8">Uncharacterized protein</fullName>
    </submittedName>
</protein>
<evidence type="ECO:0000256" key="6">
    <source>
        <dbReference type="ARBA" id="ARBA00023242"/>
    </source>
</evidence>
<dbReference type="InParanoid" id="A0A1D6H541"/>
<dbReference type="ExpressionAtlas" id="A0A1D6H541">
    <property type="expression patterns" value="baseline and differential"/>
</dbReference>
<dbReference type="InterPro" id="IPR008906">
    <property type="entry name" value="HATC_C_dom"/>
</dbReference>
<feature type="compositionally biased region" description="Basic and acidic residues" evidence="7">
    <location>
        <begin position="556"/>
        <end position="569"/>
    </location>
</feature>
<dbReference type="EMBL" id="CM000781">
    <property type="protein sequence ID" value="AQK69940.1"/>
    <property type="molecule type" value="Genomic_DNA"/>
</dbReference>
<dbReference type="PROSITE" id="PS50808">
    <property type="entry name" value="ZF_BED"/>
    <property type="match status" value="1"/>
</dbReference>
<organism evidence="8">
    <name type="scientific">Zea mays</name>
    <name type="common">Maize</name>
    <dbReference type="NCBI Taxonomy" id="4577"/>
    <lineage>
        <taxon>Eukaryota</taxon>
        <taxon>Viridiplantae</taxon>
        <taxon>Streptophyta</taxon>
        <taxon>Embryophyta</taxon>
        <taxon>Tracheophyta</taxon>
        <taxon>Spermatophyta</taxon>
        <taxon>Magnoliopsida</taxon>
        <taxon>Liliopsida</taxon>
        <taxon>Poales</taxon>
        <taxon>Poaceae</taxon>
        <taxon>PACMAD clade</taxon>
        <taxon>Panicoideae</taxon>
        <taxon>Andropogonodae</taxon>
        <taxon>Andropogoneae</taxon>
        <taxon>Tripsacinae</taxon>
        <taxon>Zea</taxon>
    </lineage>
</organism>
<dbReference type="InterPro" id="IPR003656">
    <property type="entry name" value="Znf_BED"/>
</dbReference>
<dbReference type="AlphaFoldDB" id="A0A1D6H541"/>
<dbReference type="PANTHER" id="PTHR46951">
    <property type="entry name" value="BED-TYPE DOMAIN-CONTAINING PROTEIN"/>
    <property type="match status" value="1"/>
</dbReference>
<dbReference type="Pfam" id="PF04937">
    <property type="entry name" value="DUF659"/>
    <property type="match status" value="1"/>
</dbReference>
<feature type="compositionally biased region" description="Acidic residues" evidence="7">
    <location>
        <begin position="491"/>
        <end position="505"/>
    </location>
</feature>
<keyword evidence="2" id="KW-0479">Metal-binding</keyword>
<reference evidence="8" key="1">
    <citation type="submission" date="2015-12" db="EMBL/GenBank/DDBJ databases">
        <title>Update maize B73 reference genome by single molecule sequencing technologies.</title>
        <authorList>
            <consortium name="Maize Genome Sequencing Project"/>
            <person name="Ware D."/>
        </authorList>
    </citation>
    <scope>NUCLEOTIDE SEQUENCE</scope>
    <source>
        <tissue evidence="8">Seedling</tissue>
    </source>
</reference>
<name>A0A1D6H541_MAIZE</name>
<proteinExistence type="predicted"/>
<comment type="subcellular location">
    <subcellularLocation>
        <location evidence="1">Nucleus</location>
    </subcellularLocation>
</comment>
<evidence type="ECO:0000256" key="7">
    <source>
        <dbReference type="SAM" id="MobiDB-lite"/>
    </source>
</evidence>
<feature type="compositionally biased region" description="Gly residues" evidence="7">
    <location>
        <begin position="520"/>
        <end position="538"/>
    </location>
</feature>